<evidence type="ECO:0000313" key="2">
    <source>
        <dbReference type="Proteomes" id="UP000590964"/>
    </source>
</evidence>
<name>A0A7J4JWF3_9ARCH</name>
<accession>A0A7J4JWF3</accession>
<reference evidence="2" key="1">
    <citation type="journal article" date="2020" name="bioRxiv">
        <title>A rank-normalized archaeal taxonomy based on genome phylogeny resolves widespread incomplete and uneven classifications.</title>
        <authorList>
            <person name="Rinke C."/>
            <person name="Chuvochina M."/>
            <person name="Mussig A.J."/>
            <person name="Chaumeil P.-A."/>
            <person name="Waite D.W."/>
            <person name="Whitman W.B."/>
            <person name="Parks D.H."/>
            <person name="Hugenholtz P."/>
        </authorList>
    </citation>
    <scope>NUCLEOTIDE SEQUENCE [LARGE SCALE GENOMIC DNA]</scope>
</reference>
<proteinExistence type="predicted"/>
<evidence type="ECO:0000313" key="1">
    <source>
        <dbReference type="EMBL" id="HIH21310.1"/>
    </source>
</evidence>
<dbReference type="Proteomes" id="UP000590964">
    <property type="component" value="Unassembled WGS sequence"/>
</dbReference>
<dbReference type="AlphaFoldDB" id="A0A7J4JWF3"/>
<gene>
    <name evidence="1" type="ORF">HA222_01445</name>
</gene>
<protein>
    <submittedName>
        <fullName evidence="1">Uncharacterized protein</fullName>
    </submittedName>
</protein>
<comment type="caution">
    <text evidence="1">The sequence shown here is derived from an EMBL/GenBank/DDBJ whole genome shotgun (WGS) entry which is preliminary data.</text>
</comment>
<sequence length="245" mass="27509">MVSRLDVVLTAGLFPKSSPKAVLEKMGKKSVLYNSIYNLLIVLEAAGTVKKHGENYSLAETVPAKRLFWLVYFCFKNGIDYNAVVSEKAAAFVKKGLESKSIKGLPFHPKTVQKILAVLSRHGFVVVESKKPFVCRIVYSKFLEALVGHFFGKPKIACYDFLDCVSEEKIDSRLEKEFSAFKRLSKKPLSFDEIGFIHSSLSLEGNTLTLSETEKLIKESIPPKSKPFKDAQQVTDYKKAIDNFI</sequence>
<feature type="non-terminal residue" evidence="1">
    <location>
        <position position="245"/>
    </location>
</feature>
<organism evidence="1 2">
    <name type="scientific">Candidatus Iainarchaeum sp</name>
    <dbReference type="NCBI Taxonomy" id="3101447"/>
    <lineage>
        <taxon>Archaea</taxon>
        <taxon>Candidatus Iainarchaeota</taxon>
        <taxon>Candidatus Iainarchaeia</taxon>
        <taxon>Candidatus Iainarchaeales</taxon>
        <taxon>Candidatus Iainarchaeaceae</taxon>
        <taxon>Candidatus Iainarchaeum</taxon>
    </lineage>
</organism>
<dbReference type="Gene3D" id="1.10.3290.10">
    <property type="entry name" value="Fido-like domain"/>
    <property type="match status" value="1"/>
</dbReference>
<dbReference type="EMBL" id="DUFW01000022">
    <property type="protein sequence ID" value="HIH21310.1"/>
    <property type="molecule type" value="Genomic_DNA"/>
</dbReference>
<dbReference type="InterPro" id="IPR036597">
    <property type="entry name" value="Fido-like_dom_sf"/>
</dbReference>